<evidence type="ECO:0000313" key="2">
    <source>
        <dbReference type="EMBL" id="GGN54141.1"/>
    </source>
</evidence>
<dbReference type="InterPro" id="IPR007436">
    <property type="entry name" value="DUF485"/>
</dbReference>
<comment type="caution">
    <text evidence="2">The sequence shown here is derived from an EMBL/GenBank/DDBJ whole genome shotgun (WGS) entry which is preliminary data.</text>
</comment>
<keyword evidence="1" id="KW-1133">Transmembrane helix</keyword>
<protein>
    <submittedName>
        <fullName evidence="2">Membrane protein</fullName>
    </submittedName>
</protein>
<reference evidence="2" key="2">
    <citation type="submission" date="2020-09" db="EMBL/GenBank/DDBJ databases">
        <authorList>
            <person name="Sun Q."/>
            <person name="Ohkuma M."/>
        </authorList>
    </citation>
    <scope>NUCLEOTIDE SEQUENCE</scope>
    <source>
        <strain evidence="2">JCM 17251</strain>
    </source>
</reference>
<keyword evidence="3" id="KW-1185">Reference proteome</keyword>
<dbReference type="AlphaFoldDB" id="A0A918D096"/>
<dbReference type="RefSeq" id="WP_188856392.1">
    <property type="nucleotide sequence ID" value="NZ_BMOS01000006.1"/>
</dbReference>
<dbReference type="PANTHER" id="PTHR38441:SF1">
    <property type="entry name" value="MEMBRANE PROTEIN"/>
    <property type="match status" value="1"/>
</dbReference>
<feature type="transmembrane region" description="Helical" evidence="1">
    <location>
        <begin position="70"/>
        <end position="92"/>
    </location>
</feature>
<feature type="transmembrane region" description="Helical" evidence="1">
    <location>
        <begin position="37"/>
        <end position="58"/>
    </location>
</feature>
<keyword evidence="1" id="KW-0812">Transmembrane</keyword>
<organism evidence="2 3">
    <name type="scientific">Oceanobacillus indicireducens</name>
    <dbReference type="NCBI Taxonomy" id="1004261"/>
    <lineage>
        <taxon>Bacteria</taxon>
        <taxon>Bacillati</taxon>
        <taxon>Bacillota</taxon>
        <taxon>Bacilli</taxon>
        <taxon>Bacillales</taxon>
        <taxon>Bacillaceae</taxon>
        <taxon>Oceanobacillus</taxon>
    </lineage>
</organism>
<reference evidence="2" key="1">
    <citation type="journal article" date="2014" name="Int. J. Syst. Evol. Microbiol.">
        <title>Complete genome sequence of Corynebacterium casei LMG S-19264T (=DSM 44701T), isolated from a smear-ripened cheese.</title>
        <authorList>
            <consortium name="US DOE Joint Genome Institute (JGI-PGF)"/>
            <person name="Walter F."/>
            <person name="Albersmeier A."/>
            <person name="Kalinowski J."/>
            <person name="Ruckert C."/>
        </authorList>
    </citation>
    <scope>NUCLEOTIDE SEQUENCE</scope>
    <source>
        <strain evidence="2">JCM 17251</strain>
    </source>
</reference>
<name>A0A918D096_9BACI</name>
<dbReference type="Pfam" id="PF04341">
    <property type="entry name" value="DUF485"/>
    <property type="match status" value="1"/>
</dbReference>
<sequence length="116" mass="13753">MNTQPVSVERKQEEPINFVKVEESRKFKNFMHAKKKFIVPLTIFFLVFYFTLPILTSYTTFLNAPFFGDISWVWVFAISQFIMTWVLSTIYVKKANRFDEMAEEIVKEQLDKGGNH</sequence>
<dbReference type="EMBL" id="BMOS01000006">
    <property type="protein sequence ID" value="GGN54141.1"/>
    <property type="molecule type" value="Genomic_DNA"/>
</dbReference>
<gene>
    <name evidence="2" type="ORF">GCM10007971_11450</name>
</gene>
<dbReference type="PANTHER" id="PTHR38441">
    <property type="entry name" value="INTEGRAL MEMBRANE PROTEIN-RELATED"/>
    <property type="match status" value="1"/>
</dbReference>
<accession>A0A918D096</accession>
<evidence type="ECO:0000256" key="1">
    <source>
        <dbReference type="SAM" id="Phobius"/>
    </source>
</evidence>
<dbReference type="Proteomes" id="UP000624041">
    <property type="component" value="Unassembled WGS sequence"/>
</dbReference>
<keyword evidence="1" id="KW-0472">Membrane</keyword>
<evidence type="ECO:0000313" key="3">
    <source>
        <dbReference type="Proteomes" id="UP000624041"/>
    </source>
</evidence>
<proteinExistence type="predicted"/>